<proteinExistence type="predicted"/>
<feature type="domain" description="Polymerase beta nucleotidyltransferase" evidence="1">
    <location>
        <begin position="26"/>
        <end position="93"/>
    </location>
</feature>
<accession>A0AAE3A6C5</accession>
<comment type="caution">
    <text evidence="2">The sequence shown here is derived from an EMBL/GenBank/DDBJ whole genome shotgun (WGS) entry which is preliminary data.</text>
</comment>
<evidence type="ECO:0000313" key="2">
    <source>
        <dbReference type="EMBL" id="MCC2125083.1"/>
    </source>
</evidence>
<name>A0AAE3A6C5_9FIRM</name>
<dbReference type="CDD" id="cd05403">
    <property type="entry name" value="NT_KNTase_like"/>
    <property type="match status" value="1"/>
</dbReference>
<dbReference type="Proteomes" id="UP001198220">
    <property type="component" value="Unassembled WGS sequence"/>
</dbReference>
<evidence type="ECO:0000259" key="1">
    <source>
        <dbReference type="Pfam" id="PF18765"/>
    </source>
</evidence>
<evidence type="ECO:0000313" key="3">
    <source>
        <dbReference type="Proteomes" id="UP001198220"/>
    </source>
</evidence>
<sequence length="95" mass="10908">MEKLMWLKAEKIIEEVARICHSFCAKEVILYGSRAKGTAQERSDIDIAVSGVEDFESLTEQIENLPTLFSVDIVNMDTCRNQLLLEDIRQYGRKI</sequence>
<dbReference type="InterPro" id="IPR043519">
    <property type="entry name" value="NT_sf"/>
</dbReference>
<dbReference type="RefSeq" id="WP_308458558.1">
    <property type="nucleotide sequence ID" value="NZ_JAJEPS010000001.1"/>
</dbReference>
<dbReference type="EMBL" id="JAJEPS010000001">
    <property type="protein sequence ID" value="MCC2125083.1"/>
    <property type="molecule type" value="Genomic_DNA"/>
</dbReference>
<dbReference type="AlphaFoldDB" id="A0AAE3A6C5"/>
<dbReference type="SUPFAM" id="SSF81301">
    <property type="entry name" value="Nucleotidyltransferase"/>
    <property type="match status" value="1"/>
</dbReference>
<dbReference type="InterPro" id="IPR041633">
    <property type="entry name" value="Polbeta"/>
</dbReference>
<protein>
    <submittedName>
        <fullName evidence="2">Nucleotidyltransferase domain-containing protein</fullName>
    </submittedName>
</protein>
<dbReference type="Pfam" id="PF18765">
    <property type="entry name" value="Polbeta"/>
    <property type="match status" value="1"/>
</dbReference>
<gene>
    <name evidence="2" type="ORF">LKD36_02695</name>
</gene>
<reference evidence="2 3" key="1">
    <citation type="submission" date="2021-10" db="EMBL/GenBank/DDBJ databases">
        <title>Anaerobic single-cell dispensing facilitates the cultivation of human gut bacteria.</title>
        <authorList>
            <person name="Afrizal A."/>
        </authorList>
    </citation>
    <scope>NUCLEOTIDE SEQUENCE [LARGE SCALE GENOMIC DNA]</scope>
    <source>
        <strain evidence="2 3">CLA-AA-H276</strain>
    </source>
</reference>
<organism evidence="2 3">
    <name type="scientific">Hominiventricola filiformis</name>
    <dbReference type="NCBI Taxonomy" id="2885352"/>
    <lineage>
        <taxon>Bacteria</taxon>
        <taxon>Bacillati</taxon>
        <taxon>Bacillota</taxon>
        <taxon>Clostridia</taxon>
        <taxon>Lachnospirales</taxon>
        <taxon>Lachnospiraceae</taxon>
        <taxon>Hominiventricola</taxon>
    </lineage>
</organism>
<dbReference type="Gene3D" id="3.30.460.10">
    <property type="entry name" value="Beta Polymerase, domain 2"/>
    <property type="match status" value="1"/>
</dbReference>
<keyword evidence="3" id="KW-1185">Reference proteome</keyword>